<gene>
    <name evidence="3" type="ORF">FO013_03335</name>
</gene>
<evidence type="ECO:0000313" key="4">
    <source>
        <dbReference type="Proteomes" id="UP000316406"/>
    </source>
</evidence>
<name>A0A556CMD7_BREAU</name>
<dbReference type="Gene3D" id="3.50.50.60">
    <property type="entry name" value="FAD/NAD(P)-binding domain"/>
    <property type="match status" value="1"/>
</dbReference>
<reference evidence="3 4" key="1">
    <citation type="submission" date="2019-07" db="EMBL/GenBank/DDBJ databases">
        <title>Draft genome sequence of Brevibacterium aurantiacum XU54 isolated from Xinjiang China.</title>
        <authorList>
            <person name="Xu X."/>
        </authorList>
    </citation>
    <scope>NUCLEOTIDE SEQUENCE [LARGE SCALE GENOMIC DNA]</scope>
    <source>
        <strain evidence="3 4">XU54</strain>
    </source>
</reference>
<dbReference type="AlphaFoldDB" id="A0A556CMD7"/>
<dbReference type="PANTHER" id="PTHR13847:SF287">
    <property type="entry name" value="FAD-DEPENDENT OXIDOREDUCTASE DOMAIN-CONTAINING PROTEIN 1"/>
    <property type="match status" value="1"/>
</dbReference>
<dbReference type="SUPFAM" id="SSF54373">
    <property type="entry name" value="FAD-linked reductases, C-terminal domain"/>
    <property type="match status" value="1"/>
</dbReference>
<dbReference type="OrthoDB" id="9806257at2"/>
<dbReference type="InterPro" id="IPR036188">
    <property type="entry name" value="FAD/NAD-bd_sf"/>
</dbReference>
<dbReference type="Proteomes" id="UP000316406">
    <property type="component" value="Unassembled WGS sequence"/>
</dbReference>
<dbReference type="RefSeq" id="WP_143921153.1">
    <property type="nucleotide sequence ID" value="NZ_VLTK01000002.1"/>
</dbReference>
<dbReference type="GO" id="GO:0016491">
    <property type="term" value="F:oxidoreductase activity"/>
    <property type="evidence" value="ECO:0007669"/>
    <property type="project" value="UniProtKB-KW"/>
</dbReference>
<proteinExistence type="predicted"/>
<dbReference type="InterPro" id="IPR006076">
    <property type="entry name" value="FAD-dep_OxRdtase"/>
</dbReference>
<evidence type="ECO:0000256" key="1">
    <source>
        <dbReference type="ARBA" id="ARBA00023002"/>
    </source>
</evidence>
<dbReference type="SUPFAM" id="SSF51905">
    <property type="entry name" value="FAD/NAD(P)-binding domain"/>
    <property type="match status" value="1"/>
</dbReference>
<feature type="domain" description="FAD dependent oxidoreductase" evidence="2">
    <location>
        <begin position="7"/>
        <end position="368"/>
    </location>
</feature>
<organism evidence="3 4">
    <name type="scientific">Brevibacterium aurantiacum</name>
    <dbReference type="NCBI Taxonomy" id="273384"/>
    <lineage>
        <taxon>Bacteria</taxon>
        <taxon>Bacillati</taxon>
        <taxon>Actinomycetota</taxon>
        <taxon>Actinomycetes</taxon>
        <taxon>Micrococcales</taxon>
        <taxon>Brevibacteriaceae</taxon>
        <taxon>Brevibacterium</taxon>
    </lineage>
</organism>
<evidence type="ECO:0000313" key="3">
    <source>
        <dbReference type="EMBL" id="TSI18600.1"/>
    </source>
</evidence>
<accession>A0A556CMD7</accession>
<dbReference type="EMBL" id="VLTK01000002">
    <property type="protein sequence ID" value="TSI18600.1"/>
    <property type="molecule type" value="Genomic_DNA"/>
</dbReference>
<dbReference type="PANTHER" id="PTHR13847">
    <property type="entry name" value="SARCOSINE DEHYDROGENASE-RELATED"/>
    <property type="match status" value="1"/>
</dbReference>
<comment type="caution">
    <text evidence="3">The sequence shown here is derived from an EMBL/GenBank/DDBJ whole genome shotgun (WGS) entry which is preliminary data.</text>
</comment>
<dbReference type="Gene3D" id="3.30.9.10">
    <property type="entry name" value="D-Amino Acid Oxidase, subunit A, domain 2"/>
    <property type="match status" value="1"/>
</dbReference>
<sequence>MNDPAVDVVVIGAGVIGTSVAWRLAQSGLRVVVIDSMAPGAGASGSCDKAIYLQSKRPGLPMHMALESRAMYSTLSEELDADIEFAPDGGMVVIETESQLEFMKRFIVEQKKAGIRVELLNGDRARDHQPALAEHVLGASYSPDDAEVSPLALNAALADAAVRAGARIHRHREFLGVIAKRGRIEGVRTATGVIPTQMVINAAGPFAGQVGERAGIRTPITPRRGAILISDAQPQMVRGNLLCAQYVAAKHLADMPGAEEPPPYGIGLSLGQTASGTLLVGGSREFAGFDKRPPRNVLTAIASHAARIVPGLQNVRIIRAMTGFRPYTGDGLPIIERHDELDGWITAAGHEGDGIALTPITGVLVRDLVTGERTAGDYLPHLSRARSTLNPRKQAS</sequence>
<dbReference type="GO" id="GO:0005737">
    <property type="term" value="C:cytoplasm"/>
    <property type="evidence" value="ECO:0007669"/>
    <property type="project" value="TreeGrafter"/>
</dbReference>
<dbReference type="Pfam" id="PF01266">
    <property type="entry name" value="DAO"/>
    <property type="match status" value="1"/>
</dbReference>
<protein>
    <submittedName>
        <fullName evidence="3">FAD-binding oxidoreductase</fullName>
    </submittedName>
</protein>
<keyword evidence="1" id="KW-0560">Oxidoreductase</keyword>
<keyword evidence="4" id="KW-1185">Reference proteome</keyword>
<evidence type="ECO:0000259" key="2">
    <source>
        <dbReference type="Pfam" id="PF01266"/>
    </source>
</evidence>